<dbReference type="GO" id="GO:0022625">
    <property type="term" value="C:cytosolic large ribosomal subunit"/>
    <property type="evidence" value="ECO:0007669"/>
    <property type="project" value="TreeGrafter"/>
</dbReference>
<dbReference type="EMBL" id="BEYU01000236">
    <property type="protein sequence ID" value="GBG34952.1"/>
    <property type="molecule type" value="Genomic_DNA"/>
</dbReference>
<dbReference type="InParanoid" id="A0A2R5GVT1"/>
<reference evidence="7 8" key="1">
    <citation type="submission" date="2017-12" db="EMBL/GenBank/DDBJ databases">
        <title>Sequencing, de novo assembly and annotation of complete genome of a new Thraustochytrid species, strain FCC1311.</title>
        <authorList>
            <person name="Sedici K."/>
            <person name="Godart F."/>
            <person name="Aiese Cigliano R."/>
            <person name="Sanseverino W."/>
            <person name="Barakat M."/>
            <person name="Ortet P."/>
            <person name="Marechal E."/>
            <person name="Cagnac O."/>
            <person name="Amato A."/>
        </authorList>
    </citation>
    <scope>NUCLEOTIDE SEQUENCE [LARGE SCALE GENOMIC DNA]</scope>
</reference>
<feature type="domain" description="Large ribosomal subunit protein bL25 L25" evidence="5">
    <location>
        <begin position="24"/>
        <end position="112"/>
    </location>
</feature>
<evidence type="ECO:0000256" key="2">
    <source>
        <dbReference type="ARBA" id="ARBA00022884"/>
    </source>
</evidence>
<dbReference type="AlphaFoldDB" id="A0A2R5GVT1"/>
<dbReference type="InterPro" id="IPR020057">
    <property type="entry name" value="Ribosomal_bL25_b-dom"/>
</dbReference>
<dbReference type="InterPro" id="IPR029751">
    <property type="entry name" value="Ribosomal_L25_dom"/>
</dbReference>
<sequence length="227" mass="25692">MNPLWSTVSNAAVLKAFSRERYMRTTGKYVAAQMRKDGFVPAILQGKDANGNNENRLLMTPYMELEKRMDKRGLSMEATLHKLELEDGTTELVLPRTVQVGTVSQKITSLTFMRYDPEKGAKVYMPIDYTDQEVCAGIKRGGFLNEVTSMLCVKVTGEVIPHALEVSVRNLDVGERMWFSDLTLPENVELRQRIPLYQDDIMLCNITGKRSLIRAVALEKKEAAKQN</sequence>
<dbReference type="Gene3D" id="2.40.240.10">
    <property type="entry name" value="Ribosomal Protein L25, Chain P"/>
    <property type="match status" value="1"/>
</dbReference>
<dbReference type="OrthoDB" id="193674at2759"/>
<dbReference type="NCBIfam" id="TIGR00731">
    <property type="entry name" value="bL25_bact_ctc"/>
    <property type="match status" value="1"/>
</dbReference>
<dbReference type="InterPro" id="IPR020056">
    <property type="entry name" value="Rbsml_bL25/Gln-tRNA_synth_N"/>
</dbReference>
<comment type="caution">
    <text evidence="7">The sequence shown here is derived from an EMBL/GenBank/DDBJ whole genome shotgun (WGS) entry which is preliminary data.</text>
</comment>
<dbReference type="InterPro" id="IPR001021">
    <property type="entry name" value="Ribosomal_bL25_long"/>
</dbReference>
<keyword evidence="1" id="KW-0699">rRNA-binding</keyword>
<dbReference type="Pfam" id="PF01386">
    <property type="entry name" value="Ribosomal_L25p"/>
    <property type="match status" value="1"/>
</dbReference>
<feature type="domain" description="Large ribosomal subunit protein bL25 beta" evidence="6">
    <location>
        <begin position="122"/>
        <end position="192"/>
    </location>
</feature>
<evidence type="ECO:0000259" key="5">
    <source>
        <dbReference type="Pfam" id="PF01386"/>
    </source>
</evidence>
<organism evidence="7 8">
    <name type="scientific">Hondaea fermentalgiana</name>
    <dbReference type="NCBI Taxonomy" id="2315210"/>
    <lineage>
        <taxon>Eukaryota</taxon>
        <taxon>Sar</taxon>
        <taxon>Stramenopiles</taxon>
        <taxon>Bigyra</taxon>
        <taxon>Labyrinthulomycetes</taxon>
        <taxon>Thraustochytrida</taxon>
        <taxon>Thraustochytriidae</taxon>
        <taxon>Hondaea</taxon>
    </lineage>
</organism>
<dbReference type="GO" id="GO:0006412">
    <property type="term" value="P:translation"/>
    <property type="evidence" value="ECO:0007669"/>
    <property type="project" value="InterPro"/>
</dbReference>
<dbReference type="PANTHER" id="PTHR33284:SF1">
    <property type="entry name" value="RIBOSOMAL PROTEIN L25_GLN-TRNA SYNTHETASE, ANTI-CODON-BINDING DOMAIN-CONTAINING PROTEIN"/>
    <property type="match status" value="1"/>
</dbReference>
<dbReference type="InterPro" id="IPR011035">
    <property type="entry name" value="Ribosomal_bL25/Gln-tRNA_synth"/>
</dbReference>
<evidence type="ECO:0000256" key="4">
    <source>
        <dbReference type="ARBA" id="ARBA00023274"/>
    </source>
</evidence>
<dbReference type="Pfam" id="PF14693">
    <property type="entry name" value="Ribosomal_TL5_C"/>
    <property type="match status" value="1"/>
</dbReference>
<evidence type="ECO:0000259" key="6">
    <source>
        <dbReference type="Pfam" id="PF14693"/>
    </source>
</evidence>
<dbReference type="CDD" id="cd00495">
    <property type="entry name" value="Ribosomal_L25_TL5_CTC"/>
    <property type="match status" value="1"/>
</dbReference>
<keyword evidence="2" id="KW-0694">RNA-binding</keyword>
<evidence type="ECO:0000313" key="7">
    <source>
        <dbReference type="EMBL" id="GBG34952.1"/>
    </source>
</evidence>
<dbReference type="GO" id="GO:0008097">
    <property type="term" value="F:5S rRNA binding"/>
    <property type="evidence" value="ECO:0007669"/>
    <property type="project" value="InterPro"/>
</dbReference>
<gene>
    <name evidence="7" type="ORF">FCC1311_111752</name>
</gene>
<proteinExistence type="predicted"/>
<protein>
    <submittedName>
        <fullName evidence="7">50S ribosomal protein L25</fullName>
    </submittedName>
</protein>
<keyword evidence="8" id="KW-1185">Reference proteome</keyword>
<evidence type="ECO:0000256" key="1">
    <source>
        <dbReference type="ARBA" id="ARBA00022730"/>
    </source>
</evidence>
<accession>A0A2R5GVT1</accession>
<evidence type="ECO:0000256" key="3">
    <source>
        <dbReference type="ARBA" id="ARBA00022980"/>
    </source>
</evidence>
<dbReference type="Gene3D" id="2.170.120.20">
    <property type="entry name" value="Ribosomal protein L25, beta domain"/>
    <property type="match status" value="1"/>
</dbReference>
<dbReference type="InterPro" id="IPR037121">
    <property type="entry name" value="Ribosomal_bL25_C"/>
</dbReference>
<dbReference type="GO" id="GO:0003735">
    <property type="term" value="F:structural constituent of ribosome"/>
    <property type="evidence" value="ECO:0007669"/>
    <property type="project" value="InterPro"/>
</dbReference>
<dbReference type="SUPFAM" id="SSF50715">
    <property type="entry name" value="Ribosomal protein L25-like"/>
    <property type="match status" value="1"/>
</dbReference>
<evidence type="ECO:0000313" key="8">
    <source>
        <dbReference type="Proteomes" id="UP000241890"/>
    </source>
</evidence>
<keyword evidence="4" id="KW-0687">Ribonucleoprotein</keyword>
<dbReference type="Proteomes" id="UP000241890">
    <property type="component" value="Unassembled WGS sequence"/>
</dbReference>
<dbReference type="PANTHER" id="PTHR33284">
    <property type="entry name" value="RIBOSOMAL PROTEIN L25/GLN-TRNA SYNTHETASE, ANTI-CODON-BINDING DOMAIN-CONTAINING PROTEIN"/>
    <property type="match status" value="1"/>
</dbReference>
<dbReference type="InterPro" id="IPR020930">
    <property type="entry name" value="Ribosomal_uL5_bac-type"/>
</dbReference>
<keyword evidence="3 7" id="KW-0689">Ribosomal protein</keyword>
<name>A0A2R5GVT1_9STRA</name>